<dbReference type="Proteomes" id="UP000248925">
    <property type="component" value="Unassembled WGS sequence"/>
</dbReference>
<dbReference type="EMBL" id="PCDP01000005">
    <property type="protein sequence ID" value="PZM16106.1"/>
    <property type="molecule type" value="Genomic_DNA"/>
</dbReference>
<dbReference type="GO" id="GO:0019634">
    <property type="term" value="P:organic phosphonate metabolic process"/>
    <property type="evidence" value="ECO:0007669"/>
    <property type="project" value="InterPro"/>
</dbReference>
<dbReference type="OrthoDB" id="530475at2"/>
<dbReference type="AlphaFoldDB" id="A0A2W4ERV9"/>
<dbReference type="Pfam" id="PF06754">
    <property type="entry name" value="PhnG"/>
    <property type="match status" value="1"/>
</dbReference>
<dbReference type="RefSeq" id="WP_111159112.1">
    <property type="nucleotide sequence ID" value="NZ_PCDP01000005.1"/>
</dbReference>
<dbReference type="NCBIfam" id="TIGR03293">
    <property type="entry name" value="PhnG_redo"/>
    <property type="match status" value="1"/>
</dbReference>
<keyword evidence="1" id="KW-0456">Lyase</keyword>
<reference evidence="1 2" key="1">
    <citation type="journal article" date="2018" name="Sci. Rep.">
        <title>Rhizobium tumorigenes sp. nov., a novel plant tumorigenic bacterium isolated from cane gall tumors on thornless blackberry.</title>
        <authorList>
            <person name="Kuzmanovi N."/>
            <person name="Smalla K."/>
            <person name="Gronow S."/>
            <person name="PuBawska J."/>
        </authorList>
    </citation>
    <scope>NUCLEOTIDE SEQUENCE [LARGE SCALE GENOMIC DNA]</scope>
    <source>
        <strain evidence="1 2">CCBAU 85046</strain>
    </source>
</reference>
<proteinExistence type="predicted"/>
<dbReference type="GO" id="GO:0015716">
    <property type="term" value="P:organic phosphonate transport"/>
    <property type="evidence" value="ECO:0007669"/>
    <property type="project" value="InterPro"/>
</dbReference>
<evidence type="ECO:0000313" key="2">
    <source>
        <dbReference type="Proteomes" id="UP000248925"/>
    </source>
</evidence>
<gene>
    <name evidence="1" type="primary">phnG</name>
    <name evidence="1" type="ORF">CPY51_05110</name>
</gene>
<sequence>MNSAQRHEVAAMEMRERKRVTDLLARAEREELDAAWEALTEKPVAQPVRGPETGLVMVRGRIGGGGSPFNLGEVTVTRTTVRLASGKVGHGHALGTDKQRSRLAAIFDALWQEPGTKDFVERTILAPVAERIAAADAKKAVETAATRVDFFTMVRGEDK</sequence>
<protein>
    <submittedName>
        <fullName evidence="1">Phosphonate C-P lyase system protein PhnG</fullName>
    </submittedName>
</protein>
<keyword evidence="2" id="KW-1185">Reference proteome</keyword>
<dbReference type="GO" id="GO:0016829">
    <property type="term" value="F:lyase activity"/>
    <property type="evidence" value="ECO:0007669"/>
    <property type="project" value="UniProtKB-KW"/>
</dbReference>
<evidence type="ECO:0000313" key="1">
    <source>
        <dbReference type="EMBL" id="PZM16106.1"/>
    </source>
</evidence>
<organism evidence="1 2">
    <name type="scientific">Rhizobium tubonense</name>
    <dbReference type="NCBI Taxonomy" id="484088"/>
    <lineage>
        <taxon>Bacteria</taxon>
        <taxon>Pseudomonadati</taxon>
        <taxon>Pseudomonadota</taxon>
        <taxon>Alphaproteobacteria</taxon>
        <taxon>Hyphomicrobiales</taxon>
        <taxon>Rhizobiaceae</taxon>
        <taxon>Rhizobium/Agrobacterium group</taxon>
        <taxon>Rhizobium</taxon>
    </lineage>
</organism>
<comment type="caution">
    <text evidence="1">The sequence shown here is derived from an EMBL/GenBank/DDBJ whole genome shotgun (WGS) entry which is preliminary data.</text>
</comment>
<dbReference type="InterPro" id="IPR009609">
    <property type="entry name" value="Phosphonate_metab_PhnG"/>
</dbReference>
<name>A0A2W4ERV9_9HYPH</name>
<accession>A0A2W4ERV9</accession>